<comment type="subcellular location">
    <subcellularLocation>
        <location evidence="1 8">Cell membrane</location>
        <topology evidence="1 8">Multi-pass membrane protein</topology>
    </subcellularLocation>
</comment>
<feature type="transmembrane region" description="Helical" evidence="9">
    <location>
        <begin position="32"/>
        <end position="52"/>
    </location>
</feature>
<dbReference type="GO" id="GO:0005886">
    <property type="term" value="C:plasma membrane"/>
    <property type="evidence" value="ECO:0007669"/>
    <property type="project" value="UniProtKB-SubCell"/>
</dbReference>
<dbReference type="EMBL" id="CYPW01000027">
    <property type="protein sequence ID" value="CUH53738.1"/>
    <property type="molecule type" value="Genomic_DNA"/>
</dbReference>
<dbReference type="AlphaFoldDB" id="A0A0P1ET37"/>
<dbReference type="Gene3D" id="1.10.3730.20">
    <property type="match status" value="1"/>
</dbReference>
<keyword evidence="3" id="KW-1003">Cell membrane</keyword>
<proteinExistence type="inferred from homology"/>
<feature type="transmembrane region" description="Helical" evidence="9">
    <location>
        <begin position="86"/>
        <end position="105"/>
    </location>
</feature>
<dbReference type="GO" id="GO:1990961">
    <property type="term" value="P:xenobiotic detoxification by transmembrane export across the plasma membrane"/>
    <property type="evidence" value="ECO:0007669"/>
    <property type="project" value="UniProtKB-ARBA"/>
</dbReference>
<dbReference type="SUPFAM" id="SSF103481">
    <property type="entry name" value="Multidrug resistance efflux transporter EmrE"/>
    <property type="match status" value="1"/>
</dbReference>
<keyword evidence="11" id="KW-1185">Reference proteome</keyword>
<dbReference type="STRING" id="321267.SHM7688_03198"/>
<keyword evidence="4 8" id="KW-0812">Transmembrane</keyword>
<evidence type="ECO:0000256" key="5">
    <source>
        <dbReference type="ARBA" id="ARBA00022989"/>
    </source>
</evidence>
<feature type="transmembrane region" description="Helical" evidence="9">
    <location>
        <begin position="59"/>
        <end position="80"/>
    </location>
</feature>
<evidence type="ECO:0000256" key="8">
    <source>
        <dbReference type="RuleBase" id="RU003942"/>
    </source>
</evidence>
<dbReference type="InterPro" id="IPR037185">
    <property type="entry name" value="EmrE-like"/>
</dbReference>
<dbReference type="PANTHER" id="PTHR30561:SF1">
    <property type="entry name" value="MULTIDRUG TRANSPORTER EMRE"/>
    <property type="match status" value="1"/>
</dbReference>
<dbReference type="GO" id="GO:0015220">
    <property type="term" value="F:choline transmembrane transporter activity"/>
    <property type="evidence" value="ECO:0007669"/>
    <property type="project" value="TreeGrafter"/>
</dbReference>
<reference evidence="10 11" key="1">
    <citation type="submission" date="2015-09" db="EMBL/GenBank/DDBJ databases">
        <authorList>
            <consortium name="Swine Surveillance"/>
        </authorList>
    </citation>
    <scope>NUCLEOTIDE SEQUENCE [LARGE SCALE GENOMIC DNA]</scope>
    <source>
        <strain evidence="10 11">CECT 7688</strain>
    </source>
</reference>
<evidence type="ECO:0000256" key="3">
    <source>
        <dbReference type="ARBA" id="ARBA00022475"/>
    </source>
</evidence>
<dbReference type="GO" id="GO:0015297">
    <property type="term" value="F:antiporter activity"/>
    <property type="evidence" value="ECO:0007669"/>
    <property type="project" value="TreeGrafter"/>
</dbReference>
<sequence length="111" mass="11804">MPKAYLILMIAVVFETIGTAALQASQQFTKPIPSIIVVVGYGLAFYMMALTLKFLPVGITYAVWSGLGIISISVIAYFAFGQKLDLPAVLGLGLIVAGILVINLFSKTAVH</sequence>
<dbReference type="InterPro" id="IPR000390">
    <property type="entry name" value="Small_drug/metabolite_transptr"/>
</dbReference>
<evidence type="ECO:0000256" key="7">
    <source>
        <dbReference type="ARBA" id="ARBA00038032"/>
    </source>
</evidence>
<dbReference type="InterPro" id="IPR045324">
    <property type="entry name" value="Small_multidrug_res"/>
</dbReference>
<dbReference type="RefSeq" id="WP_058240865.1">
    <property type="nucleotide sequence ID" value="NZ_CYPW01000027.1"/>
</dbReference>
<organism evidence="10 11">
    <name type="scientific">Shimia marina</name>
    <dbReference type="NCBI Taxonomy" id="321267"/>
    <lineage>
        <taxon>Bacteria</taxon>
        <taxon>Pseudomonadati</taxon>
        <taxon>Pseudomonadota</taxon>
        <taxon>Alphaproteobacteria</taxon>
        <taxon>Rhodobacterales</taxon>
        <taxon>Roseobacteraceae</taxon>
    </lineage>
</organism>
<evidence type="ECO:0000256" key="9">
    <source>
        <dbReference type="SAM" id="Phobius"/>
    </source>
</evidence>
<accession>A0A0P1ET37</accession>
<comment type="similarity">
    <text evidence="7 8">Belongs to the drug/metabolite transporter (DMT) superfamily. Small multidrug resistance (SMR) (TC 2.A.7.1) family.</text>
</comment>
<protein>
    <submittedName>
        <fullName evidence="10">Methyl viologen resistance protein C</fullName>
    </submittedName>
</protein>
<evidence type="ECO:0000256" key="1">
    <source>
        <dbReference type="ARBA" id="ARBA00004651"/>
    </source>
</evidence>
<evidence type="ECO:0000256" key="6">
    <source>
        <dbReference type="ARBA" id="ARBA00023136"/>
    </source>
</evidence>
<keyword evidence="6 9" id="KW-0472">Membrane</keyword>
<gene>
    <name evidence="10" type="primary">emrE</name>
    <name evidence="10" type="ORF">SHM7688_03198</name>
</gene>
<keyword evidence="5 9" id="KW-1133">Transmembrane helix</keyword>
<evidence type="ECO:0000313" key="10">
    <source>
        <dbReference type="EMBL" id="CUH53738.1"/>
    </source>
</evidence>
<dbReference type="PANTHER" id="PTHR30561">
    <property type="entry name" value="SMR FAMILY PROTON-DEPENDENT DRUG EFFLUX TRANSPORTER SUGE"/>
    <property type="match status" value="1"/>
</dbReference>
<dbReference type="Pfam" id="PF00893">
    <property type="entry name" value="Multi_Drug_Res"/>
    <property type="match status" value="1"/>
</dbReference>
<name>A0A0P1ET37_9RHOB</name>
<dbReference type="FunFam" id="1.10.3730.20:FF:000001">
    <property type="entry name" value="Quaternary ammonium compound resistance transporter SugE"/>
    <property type="match status" value="1"/>
</dbReference>
<dbReference type="GO" id="GO:0031460">
    <property type="term" value="P:glycine betaine transport"/>
    <property type="evidence" value="ECO:0007669"/>
    <property type="project" value="TreeGrafter"/>
</dbReference>
<dbReference type="GO" id="GO:0015199">
    <property type="term" value="F:amino-acid betaine transmembrane transporter activity"/>
    <property type="evidence" value="ECO:0007669"/>
    <property type="project" value="TreeGrafter"/>
</dbReference>
<keyword evidence="2" id="KW-0813">Transport</keyword>
<evidence type="ECO:0000256" key="4">
    <source>
        <dbReference type="ARBA" id="ARBA00022692"/>
    </source>
</evidence>
<dbReference type="OrthoDB" id="9808638at2"/>
<evidence type="ECO:0000256" key="2">
    <source>
        <dbReference type="ARBA" id="ARBA00022448"/>
    </source>
</evidence>
<dbReference type="Proteomes" id="UP000054823">
    <property type="component" value="Unassembled WGS sequence"/>
</dbReference>
<evidence type="ECO:0000313" key="11">
    <source>
        <dbReference type="Proteomes" id="UP000054823"/>
    </source>
</evidence>